<dbReference type="PANTHER" id="PTHR32268:SF11">
    <property type="entry name" value="HOMOSERINE O-ACETYLTRANSFERASE"/>
    <property type="match status" value="1"/>
</dbReference>
<organism evidence="4 5">
    <name type="scientific">Bacillus carboniphilus</name>
    <dbReference type="NCBI Taxonomy" id="86663"/>
    <lineage>
        <taxon>Bacteria</taxon>
        <taxon>Bacillati</taxon>
        <taxon>Bacillota</taxon>
        <taxon>Bacilli</taxon>
        <taxon>Bacillales</taxon>
        <taxon>Bacillaceae</taxon>
        <taxon>Bacillus</taxon>
    </lineage>
</organism>
<dbReference type="Pfam" id="PF00561">
    <property type="entry name" value="Abhydrolase_1"/>
    <property type="match status" value="1"/>
</dbReference>
<dbReference type="Proteomes" id="UP001500782">
    <property type="component" value="Unassembled WGS sequence"/>
</dbReference>
<dbReference type="EMBL" id="BAAADJ010000005">
    <property type="protein sequence ID" value="GAA0318447.1"/>
    <property type="molecule type" value="Genomic_DNA"/>
</dbReference>
<dbReference type="EC" id="2.3.1.31" evidence="2"/>
<comment type="caution">
    <text evidence="4">The sequence shown here is derived from an EMBL/GenBank/DDBJ whole genome shotgun (WGS) entry which is preliminary data.</text>
</comment>
<gene>
    <name evidence="2" type="primary">metXA</name>
    <name evidence="4" type="ORF">GCM10008967_06250</name>
</gene>
<dbReference type="NCBIfam" id="TIGR01392">
    <property type="entry name" value="homoserO_Ac_trn"/>
    <property type="match status" value="1"/>
</dbReference>
<feature type="binding site" evidence="2">
    <location>
        <position position="333"/>
    </location>
    <ligand>
        <name>substrate</name>
    </ligand>
</feature>
<sequence>MNSRAKLHYELNTVNIGAFVLESGEVLHEVEVAYERTGNPGGPTILVCHALTGNQFTVGTIEEPGWWSGLIGPEHIIDTHYFQIITFNVLGGCNGSTGPTSINPQTKKPYQGDFPYPTVRDLVHAQKKALDQLGISSLHAVMGGSLGGMQVMEWGILYPSFMDYLIVLASTPEMSDYGMAFNRIAIEAIQNDPAWNGGYYDASAQIKGLDIARMVGMVTYRTPQLFTDRFNRETKTEGFPAEYQIDSYLNYQGEKLRKRFDANSYLRLLHTMNNHDIGRGRGGWKKAASQIKAPVLCLAYNGDLLYESTRIQEFADEVPNGTFIEVDTIFGHDGFLVEFEKWGPLLKEELETRKGEDD</sequence>
<comment type="similarity">
    <text evidence="2">Belongs to the AB hydrolase superfamily. MetX family.</text>
</comment>
<keyword evidence="1 2" id="KW-0808">Transferase</keyword>
<comment type="subcellular location">
    <subcellularLocation>
        <location evidence="2">Cytoplasm</location>
    </subcellularLocation>
</comment>
<evidence type="ECO:0000259" key="3">
    <source>
        <dbReference type="Pfam" id="PF00561"/>
    </source>
</evidence>
<feature type="domain" description="AB hydrolase-1" evidence="3">
    <location>
        <begin position="43"/>
        <end position="319"/>
    </location>
</feature>
<reference evidence="4 5" key="1">
    <citation type="journal article" date="2019" name="Int. J. Syst. Evol. Microbiol.">
        <title>The Global Catalogue of Microorganisms (GCM) 10K type strain sequencing project: providing services to taxonomists for standard genome sequencing and annotation.</title>
        <authorList>
            <consortium name="The Broad Institute Genomics Platform"/>
            <consortium name="The Broad Institute Genome Sequencing Center for Infectious Disease"/>
            <person name="Wu L."/>
            <person name="Ma J."/>
        </authorList>
    </citation>
    <scope>NUCLEOTIDE SEQUENCE [LARGE SCALE GENOMIC DNA]</scope>
    <source>
        <strain evidence="4 5">JCM 9731</strain>
    </source>
</reference>
<dbReference type="NCBIfam" id="NF001209">
    <property type="entry name" value="PRK00175.1"/>
    <property type="match status" value="1"/>
</dbReference>
<dbReference type="PIRSF" id="PIRSF000443">
    <property type="entry name" value="Homoser_Ac_trans"/>
    <property type="match status" value="1"/>
</dbReference>
<keyword evidence="2" id="KW-0028">Amino-acid biosynthesis</keyword>
<dbReference type="HAMAP" id="MF_00296">
    <property type="entry name" value="MetX_acyltransf"/>
    <property type="match status" value="1"/>
</dbReference>
<comment type="function">
    <text evidence="2">Transfers an acetyl group from acetyl-CoA to L-homoserine, forming acetyl-L-homoserine.</text>
</comment>
<dbReference type="SUPFAM" id="SSF53474">
    <property type="entry name" value="alpha/beta-Hydrolases"/>
    <property type="match status" value="1"/>
</dbReference>
<comment type="pathway">
    <text evidence="2">Amino-acid biosynthesis; L-methionine biosynthesis via de novo pathway; O-acetyl-L-homoserine from L-homoserine: step 1/1.</text>
</comment>
<accession>A0ABN0VVP3</accession>
<feature type="active site" evidence="2">
    <location>
        <position position="332"/>
    </location>
</feature>
<feature type="active site" evidence="2">
    <location>
        <position position="303"/>
    </location>
</feature>
<comment type="catalytic activity">
    <reaction evidence="2">
        <text>L-homoserine + acetyl-CoA = O-acetyl-L-homoserine + CoA</text>
        <dbReference type="Rhea" id="RHEA:13701"/>
        <dbReference type="ChEBI" id="CHEBI:57287"/>
        <dbReference type="ChEBI" id="CHEBI:57288"/>
        <dbReference type="ChEBI" id="CHEBI:57476"/>
        <dbReference type="ChEBI" id="CHEBI:57716"/>
        <dbReference type="EC" id="2.3.1.31"/>
    </reaction>
</comment>
<dbReference type="InterPro" id="IPR000073">
    <property type="entry name" value="AB_hydrolase_1"/>
</dbReference>
<feature type="binding site" evidence="2">
    <location>
        <position position="213"/>
    </location>
    <ligand>
        <name>substrate</name>
    </ligand>
</feature>
<keyword evidence="2" id="KW-0963">Cytoplasm</keyword>
<evidence type="ECO:0000313" key="4">
    <source>
        <dbReference type="EMBL" id="GAA0318447.1"/>
    </source>
</evidence>
<dbReference type="InterPro" id="IPR008220">
    <property type="entry name" value="HAT_MetX-like"/>
</dbReference>
<dbReference type="PANTHER" id="PTHR32268">
    <property type="entry name" value="HOMOSERINE O-ACETYLTRANSFERASE"/>
    <property type="match status" value="1"/>
</dbReference>
<comment type="subunit">
    <text evidence="2">Homodimer.</text>
</comment>
<evidence type="ECO:0000313" key="5">
    <source>
        <dbReference type="Proteomes" id="UP001500782"/>
    </source>
</evidence>
<comment type="caution">
    <text evidence="2">Lacks conserved residue(s) required for the propagation of feature annotation.</text>
</comment>
<name>A0ABN0VVP3_9BACI</name>
<dbReference type="Gene3D" id="3.40.50.1820">
    <property type="entry name" value="alpha/beta hydrolase"/>
    <property type="match status" value="1"/>
</dbReference>
<protein>
    <recommendedName>
        <fullName evidence="2">Homoserine O-acetyltransferase</fullName>
        <shortName evidence="2">HAT</shortName>
        <ecNumber evidence="2">2.3.1.31</ecNumber>
    </recommendedName>
    <alternativeName>
        <fullName evidence="2">Homoserine transacetylase</fullName>
        <shortName evidence="2">HTA</shortName>
    </alternativeName>
</protein>
<proteinExistence type="inferred from homology"/>
<evidence type="ECO:0000256" key="1">
    <source>
        <dbReference type="ARBA" id="ARBA00022679"/>
    </source>
</evidence>
<dbReference type="InterPro" id="IPR029058">
    <property type="entry name" value="AB_hydrolase_fold"/>
</dbReference>
<feature type="active site" description="Nucleophile" evidence="2">
    <location>
        <position position="145"/>
    </location>
</feature>
<keyword evidence="2" id="KW-0012">Acyltransferase</keyword>
<keyword evidence="2" id="KW-0486">Methionine biosynthesis</keyword>
<keyword evidence="5" id="KW-1185">Reference proteome</keyword>
<dbReference type="RefSeq" id="WP_343796283.1">
    <property type="nucleotide sequence ID" value="NZ_BAAADJ010000005.1"/>
</dbReference>
<evidence type="ECO:0000256" key="2">
    <source>
        <dbReference type="HAMAP-Rule" id="MF_00296"/>
    </source>
</evidence>